<evidence type="ECO:0000313" key="2">
    <source>
        <dbReference type="EMBL" id="QDT22914.1"/>
    </source>
</evidence>
<keyword evidence="1" id="KW-0732">Signal</keyword>
<dbReference type="RefSeq" id="WP_145189538.1">
    <property type="nucleotide sequence ID" value="NZ_CP036266.1"/>
</dbReference>
<proteinExistence type="predicted"/>
<gene>
    <name evidence="2" type="ORF">HG66A1_47250</name>
</gene>
<dbReference type="Gene3D" id="2.40.128.90">
    <property type="entry name" value="OMPT-like"/>
    <property type="match status" value="1"/>
</dbReference>
<organism evidence="2 3">
    <name type="scientific">Gimesia chilikensis</name>
    <dbReference type="NCBI Taxonomy" id="2605989"/>
    <lineage>
        <taxon>Bacteria</taxon>
        <taxon>Pseudomonadati</taxon>
        <taxon>Planctomycetota</taxon>
        <taxon>Planctomycetia</taxon>
        <taxon>Planctomycetales</taxon>
        <taxon>Planctomycetaceae</taxon>
        <taxon>Gimesia</taxon>
    </lineage>
</organism>
<feature type="chain" id="PRO_5021838741" description="BBP7 family outer membrane beta-barrel protein" evidence="1">
    <location>
        <begin position="32"/>
        <end position="435"/>
    </location>
</feature>
<evidence type="ECO:0000256" key="1">
    <source>
        <dbReference type="SAM" id="SignalP"/>
    </source>
</evidence>
<feature type="signal peptide" evidence="1">
    <location>
        <begin position="1"/>
        <end position="31"/>
    </location>
</feature>
<dbReference type="InterPro" id="IPR011446">
    <property type="entry name" value="BBP7"/>
</dbReference>
<dbReference type="AlphaFoldDB" id="A0A517PU65"/>
<name>A0A517PU65_9PLAN</name>
<dbReference type="EMBL" id="CP036266">
    <property type="protein sequence ID" value="QDT22914.1"/>
    <property type="molecule type" value="Genomic_DNA"/>
</dbReference>
<evidence type="ECO:0000313" key="3">
    <source>
        <dbReference type="Proteomes" id="UP000320421"/>
    </source>
</evidence>
<evidence type="ECO:0008006" key="4">
    <source>
        <dbReference type="Google" id="ProtNLM"/>
    </source>
</evidence>
<dbReference type="InterPro" id="IPR053724">
    <property type="entry name" value="OMP_A26_sf"/>
</dbReference>
<reference evidence="2 3" key="1">
    <citation type="submission" date="2019-02" db="EMBL/GenBank/DDBJ databases">
        <title>Deep-cultivation of Planctomycetes and their phenomic and genomic characterization uncovers novel biology.</title>
        <authorList>
            <person name="Wiegand S."/>
            <person name="Jogler M."/>
            <person name="Boedeker C."/>
            <person name="Pinto D."/>
            <person name="Vollmers J."/>
            <person name="Rivas-Marin E."/>
            <person name="Kohn T."/>
            <person name="Peeters S.H."/>
            <person name="Heuer A."/>
            <person name="Rast P."/>
            <person name="Oberbeckmann S."/>
            <person name="Bunk B."/>
            <person name="Jeske O."/>
            <person name="Meyerdierks A."/>
            <person name="Storesund J.E."/>
            <person name="Kallscheuer N."/>
            <person name="Luecker S."/>
            <person name="Lage O.M."/>
            <person name="Pohl T."/>
            <person name="Merkel B.J."/>
            <person name="Hornburger P."/>
            <person name="Mueller R.-W."/>
            <person name="Bruemmer F."/>
            <person name="Labrenz M."/>
            <person name="Spormann A.M."/>
            <person name="Op den Camp H."/>
            <person name="Overmann J."/>
            <person name="Amann R."/>
            <person name="Jetten M.S.M."/>
            <person name="Mascher T."/>
            <person name="Medema M.H."/>
            <person name="Devos D.P."/>
            <person name="Kaster A.-K."/>
            <person name="Ovreas L."/>
            <person name="Rohde M."/>
            <person name="Galperin M.Y."/>
            <person name="Jogler C."/>
        </authorList>
    </citation>
    <scope>NUCLEOTIDE SEQUENCE [LARGE SCALE GENOMIC DNA]</scope>
    <source>
        <strain evidence="2 3">HG66A1</strain>
    </source>
</reference>
<accession>A0A517PU65</accession>
<dbReference type="Pfam" id="PF07585">
    <property type="entry name" value="BBP7"/>
    <property type="match status" value="1"/>
</dbReference>
<dbReference type="OrthoDB" id="214985at2"/>
<keyword evidence="3" id="KW-1185">Reference proteome</keyword>
<protein>
    <recommendedName>
        <fullName evidence="4">BBP7 family outer membrane beta-barrel protein</fullName>
    </recommendedName>
</protein>
<sequence precursor="true">MSRTSWKVMMITPFRLSALLVLLCSTGLPLATRSVVAGDKDTVEYVMHGDADMSGEEYMNDPGLFSGMHTYSRSLVRQLPVDRGWTYDSPIDKQIGNMFKSSKLKLEYLHWSLKGPDDVLLGTPILGVTDSTQPNSVFDRSTGIARGDGVELDYNDQSMDTNGMRAALEFALPEGSLEWNVWGIFKNKSIRPTDSVFATQLNSVPDDDLVVVTNFKINGAPASNTNVYDTSYTINLDTQMAGTGINYFMDPHLPGDGFRLQPMFGFRFIDLQETMNQVGIDSGGGIGLPRTTTIYSKTENRVFGPSIGARTEFKHSRFSIGAEPKFTFGFNRNTNQVATEQLFQPSDPRIVTVDKNNEFSPTFQISLYAKVNVNEHFRCFVGYDYLFVGQISRAFNIIDYNEDRTAANPAVGTRVRDDNSKFSADGITAGIELIW</sequence>
<dbReference type="Proteomes" id="UP000320421">
    <property type="component" value="Chromosome"/>
</dbReference>